<dbReference type="Pfam" id="PF01061">
    <property type="entry name" value="ABC2_membrane"/>
    <property type="match status" value="1"/>
</dbReference>
<evidence type="ECO:0000256" key="5">
    <source>
        <dbReference type="SAM" id="Phobius"/>
    </source>
</evidence>
<evidence type="ECO:0000256" key="1">
    <source>
        <dbReference type="ARBA" id="ARBA00004141"/>
    </source>
</evidence>
<feature type="transmembrane region" description="Helical" evidence="5">
    <location>
        <begin position="232"/>
        <end position="249"/>
    </location>
</feature>
<reference evidence="7" key="1">
    <citation type="submission" date="2020-05" db="EMBL/GenBank/DDBJ databases">
        <authorList>
            <person name="Chiriac C."/>
            <person name="Salcher M."/>
            <person name="Ghai R."/>
            <person name="Kavagutti S V."/>
        </authorList>
    </citation>
    <scope>NUCLEOTIDE SEQUENCE</scope>
</reference>
<dbReference type="PANTHER" id="PTHR43229">
    <property type="entry name" value="NODULATION PROTEIN J"/>
    <property type="match status" value="1"/>
</dbReference>
<keyword evidence="3 5" id="KW-1133">Transmembrane helix</keyword>
<dbReference type="GO" id="GO:0140359">
    <property type="term" value="F:ABC-type transporter activity"/>
    <property type="evidence" value="ECO:0007669"/>
    <property type="project" value="InterPro"/>
</dbReference>
<accession>A0A6J6R086</accession>
<feature type="domain" description="ABC-2 type transporter transmembrane" evidence="6">
    <location>
        <begin position="29"/>
        <end position="213"/>
    </location>
</feature>
<sequence length="262" mass="28145">MRTNLRIFFIGGRMSYRAMFDWLNPWILFPTLIVSPICQVLLFAYVGRSAGVGNDEFYVIGNALNYAAIPCVFAMTFTIQGEREASTLSIVLATPARRLPLFLGRALPVIVNGWWVALVGVLAGTLLLDAHIPLQAWPSVLVVVVVTSMSCTGLGLAIGAVCLRVREGAVAGNVVFCLLLVFSGVNVAPADLPGWMVTVGSWMPLTHGIEAARLVAGDSSLGDVGGLLGRELGVGLLYTVLGLLLLTWFERESRRTASLDRV</sequence>
<dbReference type="AlphaFoldDB" id="A0A6J6R086"/>
<feature type="transmembrane region" description="Helical" evidence="5">
    <location>
        <begin position="140"/>
        <end position="163"/>
    </location>
</feature>
<dbReference type="PIRSF" id="PIRSF006648">
    <property type="entry name" value="DrrB"/>
    <property type="match status" value="1"/>
</dbReference>
<dbReference type="InterPro" id="IPR000412">
    <property type="entry name" value="ABC_2_transport"/>
</dbReference>
<protein>
    <submittedName>
        <fullName evidence="7">Unannotated protein</fullName>
    </submittedName>
</protein>
<gene>
    <name evidence="7" type="ORF">UFOPK2579_01632</name>
</gene>
<evidence type="ECO:0000313" key="7">
    <source>
        <dbReference type="EMBL" id="CAB4714655.1"/>
    </source>
</evidence>
<comment type="subcellular location">
    <subcellularLocation>
        <location evidence="1">Membrane</location>
        <topology evidence="1">Multi-pass membrane protein</topology>
    </subcellularLocation>
</comment>
<feature type="transmembrane region" description="Helical" evidence="5">
    <location>
        <begin position="57"/>
        <end position="79"/>
    </location>
</feature>
<dbReference type="InterPro" id="IPR051784">
    <property type="entry name" value="Nod_factor_ABC_transporter"/>
</dbReference>
<organism evidence="7">
    <name type="scientific">freshwater metagenome</name>
    <dbReference type="NCBI Taxonomy" id="449393"/>
    <lineage>
        <taxon>unclassified sequences</taxon>
        <taxon>metagenomes</taxon>
        <taxon>ecological metagenomes</taxon>
    </lineage>
</organism>
<evidence type="ECO:0000256" key="2">
    <source>
        <dbReference type="ARBA" id="ARBA00022692"/>
    </source>
</evidence>
<feature type="transmembrane region" description="Helical" evidence="5">
    <location>
        <begin position="106"/>
        <end position="128"/>
    </location>
</feature>
<proteinExistence type="predicted"/>
<evidence type="ECO:0000256" key="4">
    <source>
        <dbReference type="ARBA" id="ARBA00023136"/>
    </source>
</evidence>
<feature type="transmembrane region" description="Helical" evidence="5">
    <location>
        <begin position="21"/>
        <end position="45"/>
    </location>
</feature>
<feature type="transmembrane region" description="Helical" evidence="5">
    <location>
        <begin position="170"/>
        <end position="188"/>
    </location>
</feature>
<dbReference type="EMBL" id="CAEZXR010000195">
    <property type="protein sequence ID" value="CAB4714655.1"/>
    <property type="molecule type" value="Genomic_DNA"/>
</dbReference>
<keyword evidence="2 5" id="KW-0812">Transmembrane</keyword>
<dbReference type="GO" id="GO:0043190">
    <property type="term" value="C:ATP-binding cassette (ABC) transporter complex"/>
    <property type="evidence" value="ECO:0007669"/>
    <property type="project" value="InterPro"/>
</dbReference>
<evidence type="ECO:0000259" key="6">
    <source>
        <dbReference type="Pfam" id="PF01061"/>
    </source>
</evidence>
<name>A0A6J6R086_9ZZZZ</name>
<dbReference type="PANTHER" id="PTHR43229:SF6">
    <property type="entry name" value="ABC-TYPE MULTIDRUG TRANSPORT SYSTEM, PERMEASE COMPONENT"/>
    <property type="match status" value="1"/>
</dbReference>
<keyword evidence="4 5" id="KW-0472">Membrane</keyword>
<evidence type="ECO:0000256" key="3">
    <source>
        <dbReference type="ARBA" id="ARBA00022989"/>
    </source>
</evidence>
<dbReference type="InterPro" id="IPR013525">
    <property type="entry name" value="ABC2_TM"/>
</dbReference>